<dbReference type="Pfam" id="PF20159">
    <property type="entry name" value="YidB"/>
    <property type="match status" value="1"/>
</dbReference>
<dbReference type="InterPro" id="IPR045372">
    <property type="entry name" value="YidB"/>
</dbReference>
<keyword evidence="2" id="KW-1185">Reference proteome</keyword>
<comment type="caution">
    <text evidence="1">The sequence shown here is derived from an EMBL/GenBank/DDBJ whole genome shotgun (WGS) entry which is preliminary data.</text>
</comment>
<dbReference type="RefSeq" id="WP_119770120.1">
    <property type="nucleotide sequence ID" value="NZ_QYUO01000002.1"/>
</dbReference>
<dbReference type="AlphaFoldDB" id="A0A3A3G468"/>
<dbReference type="Gene3D" id="1.10.10.690">
    <property type="entry name" value="YidB-like"/>
    <property type="match status" value="1"/>
</dbReference>
<sequence>MMGLLDKAFEMLGDNHLPLMDSRTRLLQAALSLIANNGQSGGLHGLAERFQEAGLDNIMRSWIGSGTNMPASASQMKQVLGEGQLQQIAEETGYTEQEAAEHLSEMLPELIDQLTPAGHVPPGGVGNMSALLDHFMGGYH</sequence>
<accession>A0A3A3G468</accession>
<evidence type="ECO:0000313" key="1">
    <source>
        <dbReference type="EMBL" id="RJF94970.1"/>
    </source>
</evidence>
<evidence type="ECO:0000313" key="2">
    <source>
        <dbReference type="Proteomes" id="UP000265955"/>
    </source>
</evidence>
<dbReference type="OrthoDB" id="9795283at2"/>
<dbReference type="InterPro" id="IPR027405">
    <property type="entry name" value="YidB-like"/>
</dbReference>
<organism evidence="1 2">
    <name type="scientific">Noviherbaspirillum saxi</name>
    <dbReference type="NCBI Taxonomy" id="2320863"/>
    <lineage>
        <taxon>Bacteria</taxon>
        <taxon>Pseudomonadati</taxon>
        <taxon>Pseudomonadota</taxon>
        <taxon>Betaproteobacteria</taxon>
        <taxon>Burkholderiales</taxon>
        <taxon>Oxalobacteraceae</taxon>
        <taxon>Noviherbaspirillum</taxon>
    </lineage>
</organism>
<dbReference type="Proteomes" id="UP000265955">
    <property type="component" value="Unassembled WGS sequence"/>
</dbReference>
<dbReference type="EMBL" id="QYUO01000002">
    <property type="protein sequence ID" value="RJF94970.1"/>
    <property type="molecule type" value="Genomic_DNA"/>
</dbReference>
<protein>
    <submittedName>
        <fullName evidence="1">DUF937 domain-containing protein</fullName>
    </submittedName>
</protein>
<gene>
    <name evidence="1" type="ORF">D3871_15955</name>
</gene>
<reference evidence="2" key="1">
    <citation type="submission" date="2018-09" db="EMBL/GenBank/DDBJ databases">
        <authorList>
            <person name="Zhu H."/>
        </authorList>
    </citation>
    <scope>NUCLEOTIDE SEQUENCE [LARGE SCALE GENOMIC DNA]</scope>
    <source>
        <strain evidence="2">K1R23-30</strain>
    </source>
</reference>
<name>A0A3A3G468_9BURK</name>
<proteinExistence type="predicted"/>
<dbReference type="SUPFAM" id="SSF140804">
    <property type="entry name" value="YidB-like"/>
    <property type="match status" value="1"/>
</dbReference>